<organism evidence="2 3">
    <name type="scientific">Orbilia ellipsospora</name>
    <dbReference type="NCBI Taxonomy" id="2528407"/>
    <lineage>
        <taxon>Eukaryota</taxon>
        <taxon>Fungi</taxon>
        <taxon>Dikarya</taxon>
        <taxon>Ascomycota</taxon>
        <taxon>Pezizomycotina</taxon>
        <taxon>Orbiliomycetes</taxon>
        <taxon>Orbiliales</taxon>
        <taxon>Orbiliaceae</taxon>
        <taxon>Orbilia</taxon>
    </lineage>
</organism>
<feature type="transmembrane region" description="Helical" evidence="1">
    <location>
        <begin position="535"/>
        <end position="557"/>
    </location>
</feature>
<accession>A0AAV9XL29</accession>
<dbReference type="Proteomes" id="UP001365542">
    <property type="component" value="Unassembled WGS sequence"/>
</dbReference>
<feature type="transmembrane region" description="Helical" evidence="1">
    <location>
        <begin position="183"/>
        <end position="201"/>
    </location>
</feature>
<evidence type="ECO:0000313" key="2">
    <source>
        <dbReference type="EMBL" id="KAK6542321.1"/>
    </source>
</evidence>
<keyword evidence="1" id="KW-0812">Transmembrane</keyword>
<evidence type="ECO:0000313" key="3">
    <source>
        <dbReference type="Proteomes" id="UP001365542"/>
    </source>
</evidence>
<proteinExistence type="predicted"/>
<reference evidence="2 3" key="1">
    <citation type="submission" date="2019-10" db="EMBL/GenBank/DDBJ databases">
        <authorList>
            <person name="Palmer J.M."/>
        </authorList>
    </citation>
    <scope>NUCLEOTIDE SEQUENCE [LARGE SCALE GENOMIC DNA]</scope>
    <source>
        <strain evidence="2 3">TWF694</strain>
    </source>
</reference>
<keyword evidence="3" id="KW-1185">Reference proteome</keyword>
<gene>
    <name evidence="2" type="ORF">TWF694_006280</name>
</gene>
<dbReference type="EMBL" id="JAVHJO010000002">
    <property type="protein sequence ID" value="KAK6542321.1"/>
    <property type="molecule type" value="Genomic_DNA"/>
</dbReference>
<keyword evidence="1" id="KW-0472">Membrane</keyword>
<dbReference type="AlphaFoldDB" id="A0AAV9XL29"/>
<evidence type="ECO:0000256" key="1">
    <source>
        <dbReference type="SAM" id="Phobius"/>
    </source>
</evidence>
<name>A0AAV9XL29_9PEZI</name>
<feature type="transmembrane region" description="Helical" evidence="1">
    <location>
        <begin position="91"/>
        <end position="111"/>
    </location>
</feature>
<feature type="transmembrane region" description="Helical" evidence="1">
    <location>
        <begin position="60"/>
        <end position="79"/>
    </location>
</feature>
<keyword evidence="1" id="KW-1133">Transmembrane helix</keyword>
<protein>
    <submittedName>
        <fullName evidence="2">Uncharacterized protein</fullName>
    </submittedName>
</protein>
<comment type="caution">
    <text evidence="2">The sequence shown here is derived from an EMBL/GenBank/DDBJ whole genome shotgun (WGS) entry which is preliminary data.</text>
</comment>
<sequence length="624" mass="68826">MATNKIDAAKAFLMPVHPLFPAAGQQALTSAKMRPSPVKRPNFLSRFKPFWALCCEWKKTIFVVVIYAITVSIAATASQRHTLLGSVSPPLGVWFLNILSKLTDIAFGFFVDEIWEKVQWSLLAKKRTLNLSVFFALSSTTDFAGSWKILTHGWQRWLDRIKKKKRVVQPPDPNTGRARRWSFAKILVAMCIAGPGIIITADINTKTLYFPIEHHNISGGIGHYNSTYPPIFQDSPGTSTSSLVQTLLRDVTISFPVDPVSAECIAAGSSCKSYIIPGGLGTVSPWPFPRLTNPEITAFQTENTPTYQIDLWDGPAGVTWAPSDCHIYGDYKINAFQICIAEYPNKPGHLVSSWRVCPTEVTASRECNQNNSWAGSQIYTTSMVAYRRLATVTALQKDLSILDVTDLGEPTIQSEAQGISPKDLFIALDTLVYHSDSTTAQSDCKSSKPSFQLYVFIGTRLDLLRADQAQALRLPLDLLRNLLVMPLYLYNDLIMRPGSAIPAIDTVQTGLPAENYIQGAYIIASTRSIPGTWTVWTYASIGAVVLVTGFIVQLLLLRDDVPKSSGNPVVDFISFTECHDDNSGSNPDNKWNSSAFVNDDLTFKKGSLLGTLANLNVGLKHKLH</sequence>